<protein>
    <submittedName>
        <fullName evidence="2">Uncharacterized protein</fullName>
    </submittedName>
</protein>
<dbReference type="STRING" id="1618345.UT18_C0002G0017"/>
<evidence type="ECO:0000313" key="2">
    <source>
        <dbReference type="EMBL" id="KKQ95240.1"/>
    </source>
</evidence>
<feature type="transmembrane region" description="Helical" evidence="1">
    <location>
        <begin position="104"/>
        <end position="122"/>
    </location>
</feature>
<evidence type="ECO:0000313" key="3">
    <source>
        <dbReference type="Proteomes" id="UP000034207"/>
    </source>
</evidence>
<dbReference type="PATRIC" id="fig|1618345.3.peg.71"/>
<comment type="caution">
    <text evidence="2">The sequence shown here is derived from an EMBL/GenBank/DDBJ whole genome shotgun (WGS) entry which is preliminary data.</text>
</comment>
<evidence type="ECO:0000256" key="1">
    <source>
        <dbReference type="SAM" id="Phobius"/>
    </source>
</evidence>
<feature type="transmembrane region" description="Helical" evidence="1">
    <location>
        <begin position="19"/>
        <end position="37"/>
    </location>
</feature>
<feature type="transmembrane region" description="Helical" evidence="1">
    <location>
        <begin position="179"/>
        <end position="199"/>
    </location>
</feature>
<sequence length="200" mass="23593">MNAEQIVKLFSYFGNLFKFWLPLAALILISIEIYLFVKKKEKLRIKYIYLILGFVLIFSLIDTLYWMFFQYYLYKLPGNFFGAEAIKNPAYLKVVALNIFQSRFLMSFISSASLTAALYFIYRFRPGIMSKEELSLFFVISFFVGWEYAGYYLGSAFIAMIGSHIYMKYRKVAVGRISIYPYLLFISIPFLAYNFYLLLT</sequence>
<gene>
    <name evidence="2" type="ORF">UT18_C0002G0017</name>
</gene>
<dbReference type="EMBL" id="LBVV01000002">
    <property type="protein sequence ID" value="KKQ95240.1"/>
    <property type="molecule type" value="Genomic_DNA"/>
</dbReference>
<organism evidence="2 3">
    <name type="scientific">candidate division CPR2 bacterium GW2011_GWC2_39_10</name>
    <dbReference type="NCBI Taxonomy" id="1618345"/>
    <lineage>
        <taxon>Bacteria</taxon>
        <taxon>Bacteria division CPR2</taxon>
    </lineage>
</organism>
<feature type="transmembrane region" description="Helical" evidence="1">
    <location>
        <begin position="49"/>
        <end position="68"/>
    </location>
</feature>
<keyword evidence="1" id="KW-1133">Transmembrane helix</keyword>
<dbReference type="Proteomes" id="UP000034207">
    <property type="component" value="Unassembled WGS sequence"/>
</dbReference>
<name>A0A0G0M4J2_UNCC2</name>
<proteinExistence type="predicted"/>
<accession>A0A0G0M4J2</accession>
<keyword evidence="1" id="KW-0472">Membrane</keyword>
<reference evidence="2 3" key="1">
    <citation type="journal article" date="2015" name="Nature">
        <title>rRNA introns, odd ribosomes, and small enigmatic genomes across a large radiation of phyla.</title>
        <authorList>
            <person name="Brown C.T."/>
            <person name="Hug L.A."/>
            <person name="Thomas B.C."/>
            <person name="Sharon I."/>
            <person name="Castelle C.J."/>
            <person name="Singh A."/>
            <person name="Wilkins M.J."/>
            <person name="Williams K.H."/>
            <person name="Banfield J.F."/>
        </authorList>
    </citation>
    <scope>NUCLEOTIDE SEQUENCE [LARGE SCALE GENOMIC DNA]</scope>
</reference>
<feature type="transmembrane region" description="Helical" evidence="1">
    <location>
        <begin position="134"/>
        <end position="167"/>
    </location>
</feature>
<dbReference type="AlphaFoldDB" id="A0A0G0M4J2"/>
<keyword evidence="1" id="KW-0812">Transmembrane</keyword>